<dbReference type="InterPro" id="IPR002347">
    <property type="entry name" value="SDR_fam"/>
</dbReference>
<dbReference type="CDD" id="cd05233">
    <property type="entry name" value="SDR_c"/>
    <property type="match status" value="1"/>
</dbReference>
<evidence type="ECO:0000256" key="1">
    <source>
        <dbReference type="ARBA" id="ARBA00006484"/>
    </source>
</evidence>
<protein>
    <recommendedName>
        <fullName evidence="7">Short chain alcohol dehydrogenase</fullName>
    </recommendedName>
</protein>
<gene>
    <name evidence="5" type="ORF">LTR24_008579</name>
</gene>
<reference evidence="5 6" key="1">
    <citation type="submission" date="2023-08" db="EMBL/GenBank/DDBJ databases">
        <title>Black Yeasts Isolated from many extreme environments.</title>
        <authorList>
            <person name="Coleine C."/>
            <person name="Stajich J.E."/>
            <person name="Selbmann L."/>
        </authorList>
    </citation>
    <scope>NUCLEOTIDE SEQUENCE [LARGE SCALE GENOMIC DNA]</scope>
    <source>
        <strain evidence="5 6">CCFEE 5885</strain>
    </source>
</reference>
<keyword evidence="3" id="KW-0560">Oxidoreductase</keyword>
<sequence length="290" mass="31654">MATNSSAINASTPQVTAPPQKHILISGAAQGIGRCLARHFLKKGHKVYILDFNKDELEHTANTHLHAYSANRAFGWSLCNLRSIDDIRTAAKEAAAFFDDRIDVLINNGGISSPFWKDGKSMDDFDTSSEWLAYVETNLTAPFHLSQAVLPYMKVSQDRTVRKQQREGSSPCIIHVSSFRMLQSDPNQEGYASTKSGLIGLTHSMAVSLSKFGIRVNLIAPGRIRVAHESKKGDEEGLKWAVEGDDAEKFAANRGGMPEDIADCAEWLIGAGFVTGQSITVDGGATMQKR</sequence>
<evidence type="ECO:0000256" key="4">
    <source>
        <dbReference type="RuleBase" id="RU000363"/>
    </source>
</evidence>
<keyword evidence="6" id="KW-1185">Reference proteome</keyword>
<dbReference type="Proteomes" id="UP001345013">
    <property type="component" value="Unassembled WGS sequence"/>
</dbReference>
<keyword evidence="2" id="KW-0521">NADP</keyword>
<accession>A0ABR0K016</accession>
<organism evidence="5 6">
    <name type="scientific">Lithohypha guttulata</name>
    <dbReference type="NCBI Taxonomy" id="1690604"/>
    <lineage>
        <taxon>Eukaryota</taxon>
        <taxon>Fungi</taxon>
        <taxon>Dikarya</taxon>
        <taxon>Ascomycota</taxon>
        <taxon>Pezizomycotina</taxon>
        <taxon>Eurotiomycetes</taxon>
        <taxon>Chaetothyriomycetidae</taxon>
        <taxon>Chaetothyriales</taxon>
        <taxon>Trichomeriaceae</taxon>
        <taxon>Lithohypha</taxon>
    </lineage>
</organism>
<dbReference type="PRINTS" id="PR00081">
    <property type="entry name" value="GDHRDH"/>
</dbReference>
<evidence type="ECO:0000313" key="6">
    <source>
        <dbReference type="Proteomes" id="UP001345013"/>
    </source>
</evidence>
<comment type="caution">
    <text evidence="5">The sequence shown here is derived from an EMBL/GenBank/DDBJ whole genome shotgun (WGS) entry which is preliminary data.</text>
</comment>
<dbReference type="PANTHER" id="PTHR42760">
    <property type="entry name" value="SHORT-CHAIN DEHYDROGENASES/REDUCTASES FAMILY MEMBER"/>
    <property type="match status" value="1"/>
</dbReference>
<dbReference type="Pfam" id="PF00106">
    <property type="entry name" value="adh_short"/>
    <property type="match status" value="1"/>
</dbReference>
<dbReference type="InterPro" id="IPR036291">
    <property type="entry name" value="NAD(P)-bd_dom_sf"/>
</dbReference>
<dbReference type="SUPFAM" id="SSF51735">
    <property type="entry name" value="NAD(P)-binding Rossmann-fold domains"/>
    <property type="match status" value="1"/>
</dbReference>
<dbReference type="PRINTS" id="PR00080">
    <property type="entry name" value="SDRFAMILY"/>
</dbReference>
<dbReference type="PROSITE" id="PS00061">
    <property type="entry name" value="ADH_SHORT"/>
    <property type="match status" value="1"/>
</dbReference>
<proteinExistence type="inferred from homology"/>
<evidence type="ECO:0000313" key="5">
    <source>
        <dbReference type="EMBL" id="KAK5080298.1"/>
    </source>
</evidence>
<dbReference type="EMBL" id="JAVRRG010000152">
    <property type="protein sequence ID" value="KAK5080298.1"/>
    <property type="molecule type" value="Genomic_DNA"/>
</dbReference>
<dbReference type="PANTHER" id="PTHR42760:SF133">
    <property type="entry name" value="3-OXOACYL-[ACYL-CARRIER-PROTEIN] REDUCTASE"/>
    <property type="match status" value="1"/>
</dbReference>
<dbReference type="Gene3D" id="3.40.50.720">
    <property type="entry name" value="NAD(P)-binding Rossmann-like Domain"/>
    <property type="match status" value="1"/>
</dbReference>
<name>A0ABR0K016_9EURO</name>
<dbReference type="InterPro" id="IPR020904">
    <property type="entry name" value="Sc_DH/Rdtase_CS"/>
</dbReference>
<evidence type="ECO:0000256" key="2">
    <source>
        <dbReference type="ARBA" id="ARBA00022857"/>
    </source>
</evidence>
<comment type="similarity">
    <text evidence="1 4">Belongs to the short-chain dehydrogenases/reductases (SDR) family.</text>
</comment>
<evidence type="ECO:0000256" key="3">
    <source>
        <dbReference type="ARBA" id="ARBA00023002"/>
    </source>
</evidence>
<evidence type="ECO:0008006" key="7">
    <source>
        <dbReference type="Google" id="ProtNLM"/>
    </source>
</evidence>